<dbReference type="EMBL" id="JAHESF010000004">
    <property type="protein sequence ID" value="MBT1696205.1"/>
    <property type="molecule type" value="Genomic_DNA"/>
</dbReference>
<name>A0AAP2GMU4_9BACT</name>
<sequence length="257" mass="29293">MNIETHLPTASLKPFISKYLIIECQDELVNRIFPDTSLVMAFRFKGKTSYINDHERNTLPTITLSGLRKSGRLVNYAENSGNVLVIFKETGASALIREPLHELFDESIPLRDLSGYHDLSMIEDQLSAASSNGQRVQRVEQFLLSKLYDHKTDHLIAAAIEKIRQVKGIIRVKDLADTLCISQDAFEKRFRRMAGVSPKQFSFIVRMKAIIGNGIREHTLAETAFNAGYFDQPHFNKDFKLFTGQTPTEFLRSPARW</sequence>
<evidence type="ECO:0000313" key="6">
    <source>
        <dbReference type="Proteomes" id="UP001319200"/>
    </source>
</evidence>
<dbReference type="Proteomes" id="UP001319200">
    <property type="component" value="Unassembled WGS sequence"/>
</dbReference>
<comment type="caution">
    <text evidence="5">The sequence shown here is derived from an EMBL/GenBank/DDBJ whole genome shotgun (WGS) entry which is preliminary data.</text>
</comment>
<dbReference type="SUPFAM" id="SSF46689">
    <property type="entry name" value="Homeodomain-like"/>
    <property type="match status" value="1"/>
</dbReference>
<feature type="domain" description="HTH araC/xylS-type" evidence="4">
    <location>
        <begin position="153"/>
        <end position="253"/>
    </location>
</feature>
<evidence type="ECO:0000259" key="4">
    <source>
        <dbReference type="PROSITE" id="PS01124"/>
    </source>
</evidence>
<evidence type="ECO:0000256" key="3">
    <source>
        <dbReference type="ARBA" id="ARBA00023163"/>
    </source>
</evidence>
<dbReference type="Pfam" id="PF12833">
    <property type="entry name" value="HTH_18"/>
    <property type="match status" value="1"/>
</dbReference>
<dbReference type="InterPro" id="IPR009057">
    <property type="entry name" value="Homeodomain-like_sf"/>
</dbReference>
<dbReference type="GO" id="GO:0003700">
    <property type="term" value="F:DNA-binding transcription factor activity"/>
    <property type="evidence" value="ECO:0007669"/>
    <property type="project" value="InterPro"/>
</dbReference>
<reference evidence="5 6" key="1">
    <citation type="submission" date="2021-05" db="EMBL/GenBank/DDBJ databases">
        <title>A Polyphasic approach of four new species of the genus Ohtaekwangia: Ohtaekwangia histidinii sp. nov., Ohtaekwangia cretensis sp. nov., Ohtaekwangia indiensis sp. nov., Ohtaekwangia reichenbachii sp. nov. from diverse environment.</title>
        <authorList>
            <person name="Octaviana S."/>
        </authorList>
    </citation>
    <scope>NUCLEOTIDE SEQUENCE [LARGE SCALE GENOMIC DNA]</scope>
    <source>
        <strain evidence="5 6">PWU4</strain>
    </source>
</reference>
<accession>A0AAP2GMU4</accession>
<evidence type="ECO:0000256" key="2">
    <source>
        <dbReference type="ARBA" id="ARBA00023125"/>
    </source>
</evidence>
<keyword evidence="6" id="KW-1185">Reference proteome</keyword>
<dbReference type="PROSITE" id="PS01124">
    <property type="entry name" value="HTH_ARAC_FAMILY_2"/>
    <property type="match status" value="1"/>
</dbReference>
<keyword evidence="1" id="KW-0805">Transcription regulation</keyword>
<dbReference type="AlphaFoldDB" id="A0AAP2GMU4"/>
<keyword evidence="2" id="KW-0238">DNA-binding</keyword>
<dbReference type="InterPro" id="IPR018060">
    <property type="entry name" value="HTH_AraC"/>
</dbReference>
<dbReference type="PANTHER" id="PTHR46796">
    <property type="entry name" value="HTH-TYPE TRANSCRIPTIONAL ACTIVATOR RHAS-RELATED"/>
    <property type="match status" value="1"/>
</dbReference>
<gene>
    <name evidence="5" type="ORF">KK083_04925</name>
</gene>
<dbReference type="Gene3D" id="1.10.10.60">
    <property type="entry name" value="Homeodomain-like"/>
    <property type="match status" value="1"/>
</dbReference>
<dbReference type="GO" id="GO:0043565">
    <property type="term" value="F:sequence-specific DNA binding"/>
    <property type="evidence" value="ECO:0007669"/>
    <property type="project" value="InterPro"/>
</dbReference>
<dbReference type="InterPro" id="IPR046532">
    <property type="entry name" value="DUF6597"/>
</dbReference>
<keyword evidence="3" id="KW-0804">Transcription</keyword>
<dbReference type="PANTHER" id="PTHR46796:SF13">
    <property type="entry name" value="HTH-TYPE TRANSCRIPTIONAL ACTIVATOR RHAS"/>
    <property type="match status" value="1"/>
</dbReference>
<dbReference type="SMART" id="SM00342">
    <property type="entry name" value="HTH_ARAC"/>
    <property type="match status" value="1"/>
</dbReference>
<dbReference type="Pfam" id="PF20240">
    <property type="entry name" value="DUF6597"/>
    <property type="match status" value="1"/>
</dbReference>
<dbReference type="InterPro" id="IPR050204">
    <property type="entry name" value="AraC_XylS_family_regulators"/>
</dbReference>
<organism evidence="5 6">
    <name type="scientific">Chryseosolibacter histidini</name>
    <dbReference type="NCBI Taxonomy" id="2782349"/>
    <lineage>
        <taxon>Bacteria</taxon>
        <taxon>Pseudomonadati</taxon>
        <taxon>Bacteroidota</taxon>
        <taxon>Cytophagia</taxon>
        <taxon>Cytophagales</taxon>
        <taxon>Chryseotaleaceae</taxon>
        <taxon>Chryseosolibacter</taxon>
    </lineage>
</organism>
<evidence type="ECO:0000313" key="5">
    <source>
        <dbReference type="EMBL" id="MBT1696205.1"/>
    </source>
</evidence>
<proteinExistence type="predicted"/>
<dbReference type="RefSeq" id="WP_254161298.1">
    <property type="nucleotide sequence ID" value="NZ_JAHESF010000004.1"/>
</dbReference>
<evidence type="ECO:0000256" key="1">
    <source>
        <dbReference type="ARBA" id="ARBA00023015"/>
    </source>
</evidence>
<protein>
    <submittedName>
        <fullName evidence="5">Helix-turn-helix transcriptional regulator</fullName>
    </submittedName>
</protein>